<dbReference type="RefSeq" id="WP_290178514.1">
    <property type="nucleotide sequence ID" value="NZ_CP046980.1"/>
</dbReference>
<evidence type="ECO:0000256" key="2">
    <source>
        <dbReference type="ARBA" id="ARBA00022729"/>
    </source>
</evidence>
<dbReference type="Proteomes" id="UP000658613">
    <property type="component" value="Unassembled WGS sequence"/>
</dbReference>
<dbReference type="Gene3D" id="3.40.30.10">
    <property type="entry name" value="Glutaredoxin"/>
    <property type="match status" value="1"/>
</dbReference>
<gene>
    <name evidence="9" type="ORF">IW254_001469</name>
</gene>
<keyword evidence="9" id="KW-0413">Isomerase</keyword>
<accession>A0A931E2Q8</accession>
<dbReference type="InterPro" id="IPR012336">
    <property type="entry name" value="Thioredoxin-like_fold"/>
</dbReference>
<dbReference type="SUPFAM" id="SSF52833">
    <property type="entry name" value="Thioredoxin-like"/>
    <property type="match status" value="1"/>
</dbReference>
<evidence type="ECO:0000256" key="6">
    <source>
        <dbReference type="SAM" id="MobiDB-lite"/>
    </source>
</evidence>
<evidence type="ECO:0000313" key="10">
    <source>
        <dbReference type="Proteomes" id="UP000658613"/>
    </source>
</evidence>
<feature type="region of interest" description="Disordered" evidence="6">
    <location>
        <begin position="1"/>
        <end position="22"/>
    </location>
</feature>
<dbReference type="EMBL" id="JADOUE010000001">
    <property type="protein sequence ID" value="MBG6122500.1"/>
    <property type="molecule type" value="Genomic_DNA"/>
</dbReference>
<protein>
    <submittedName>
        <fullName evidence="9">Protein-disulfide isomerase</fullName>
    </submittedName>
</protein>
<name>A0A931E2Q8_9CORY</name>
<dbReference type="PROSITE" id="PS51352">
    <property type="entry name" value="THIOREDOXIN_2"/>
    <property type="match status" value="1"/>
</dbReference>
<keyword evidence="4" id="KW-1015">Disulfide bond</keyword>
<comment type="similarity">
    <text evidence="1">Belongs to the thioredoxin family. DsbA subfamily.</text>
</comment>
<evidence type="ECO:0000313" key="9">
    <source>
        <dbReference type="EMBL" id="MBG6122500.1"/>
    </source>
</evidence>
<evidence type="ECO:0000256" key="4">
    <source>
        <dbReference type="ARBA" id="ARBA00023157"/>
    </source>
</evidence>
<dbReference type="AlphaFoldDB" id="A0A931E2Q8"/>
<keyword evidence="5" id="KW-0676">Redox-active center</keyword>
<dbReference type="InterPro" id="IPR013766">
    <property type="entry name" value="Thioredoxin_domain"/>
</dbReference>
<evidence type="ECO:0000256" key="7">
    <source>
        <dbReference type="SAM" id="Phobius"/>
    </source>
</evidence>
<evidence type="ECO:0000256" key="3">
    <source>
        <dbReference type="ARBA" id="ARBA00023002"/>
    </source>
</evidence>
<dbReference type="PANTHER" id="PTHR13887">
    <property type="entry name" value="GLUTATHIONE S-TRANSFERASE KAPPA"/>
    <property type="match status" value="1"/>
</dbReference>
<keyword evidence="7" id="KW-1133">Transmembrane helix</keyword>
<reference evidence="9" key="1">
    <citation type="submission" date="2020-11" db="EMBL/GenBank/DDBJ databases">
        <title>Sequencing the genomes of 1000 actinobacteria strains.</title>
        <authorList>
            <person name="Klenk H.-P."/>
        </authorList>
    </citation>
    <scope>NUCLEOTIDE SEQUENCE</scope>
    <source>
        <strain evidence="9">DSM 45632</strain>
    </source>
</reference>
<keyword evidence="10" id="KW-1185">Reference proteome</keyword>
<evidence type="ECO:0000256" key="1">
    <source>
        <dbReference type="ARBA" id="ARBA00005791"/>
    </source>
</evidence>
<sequence length="275" mass="28539">MSNSEQPSKPASRNAAVDTSNAGTNPFKSPLVWATVLVVGVGSAVGGYVIGFREGEEKATAIHASAAGSADGSAAGSAEAARGGANEGRFEGIARREAGDPYALGEVDAPVVISEFSDFECPYCAKYSVETAPEIVKEYVDKGVVRIEFNDFPAQGPKSLTGARAGRAAAEQGKFFEFAQALHEEAYARGGHPDFEMEDYVAAAQKAGVADLEKFKADAASDKFDAAIDADRSKGMAAGVNGTPAFVIGNQLVAGAQPFDVFKDAIEQELAKAES</sequence>
<feature type="transmembrane region" description="Helical" evidence="7">
    <location>
        <begin position="31"/>
        <end position="50"/>
    </location>
</feature>
<proteinExistence type="inferred from homology"/>
<evidence type="ECO:0000259" key="8">
    <source>
        <dbReference type="PROSITE" id="PS51352"/>
    </source>
</evidence>
<keyword evidence="2" id="KW-0732">Signal</keyword>
<dbReference type="GO" id="GO:0016491">
    <property type="term" value="F:oxidoreductase activity"/>
    <property type="evidence" value="ECO:0007669"/>
    <property type="project" value="UniProtKB-KW"/>
</dbReference>
<dbReference type="GO" id="GO:0016853">
    <property type="term" value="F:isomerase activity"/>
    <property type="evidence" value="ECO:0007669"/>
    <property type="project" value="UniProtKB-KW"/>
</dbReference>
<keyword evidence="3" id="KW-0560">Oxidoreductase</keyword>
<comment type="caution">
    <text evidence="9">The sequence shown here is derived from an EMBL/GenBank/DDBJ whole genome shotgun (WGS) entry which is preliminary data.</text>
</comment>
<evidence type="ECO:0000256" key="5">
    <source>
        <dbReference type="ARBA" id="ARBA00023284"/>
    </source>
</evidence>
<keyword evidence="7" id="KW-0812">Transmembrane</keyword>
<dbReference type="Pfam" id="PF13462">
    <property type="entry name" value="Thioredoxin_4"/>
    <property type="match status" value="1"/>
</dbReference>
<dbReference type="PANTHER" id="PTHR13887:SF14">
    <property type="entry name" value="DISULFIDE BOND FORMATION PROTEIN D"/>
    <property type="match status" value="1"/>
</dbReference>
<feature type="domain" description="Thioredoxin" evidence="8">
    <location>
        <begin position="69"/>
        <end position="271"/>
    </location>
</feature>
<dbReference type="InterPro" id="IPR036249">
    <property type="entry name" value="Thioredoxin-like_sf"/>
</dbReference>
<keyword evidence="7" id="KW-0472">Membrane</keyword>
<organism evidence="9 10">
    <name type="scientific">Corynebacterium aquatimens</name>
    <dbReference type="NCBI Taxonomy" id="1190508"/>
    <lineage>
        <taxon>Bacteria</taxon>
        <taxon>Bacillati</taxon>
        <taxon>Actinomycetota</taxon>
        <taxon>Actinomycetes</taxon>
        <taxon>Mycobacteriales</taxon>
        <taxon>Corynebacteriaceae</taxon>
        <taxon>Corynebacterium</taxon>
    </lineage>
</organism>